<dbReference type="GO" id="GO:0016020">
    <property type="term" value="C:membrane"/>
    <property type="evidence" value="ECO:0007669"/>
    <property type="project" value="InterPro"/>
</dbReference>
<protein>
    <submittedName>
        <fullName evidence="3">Uncharacterized protein</fullName>
    </submittedName>
</protein>
<sequence>MERLAATLYVKTYEKRFKSPIILICIWGSPLLVAILLKTLFLVIPDGRSRTIVPVVIMSLLDATAIVMGLVVLYRNKKMYEEAFLSGTEDLTTRYQTSENIKTTR</sequence>
<dbReference type="EMBL" id="UYRR01005883">
    <property type="protein sequence ID" value="VDK22088.1"/>
    <property type="molecule type" value="Genomic_DNA"/>
</dbReference>
<keyword evidence="2" id="KW-1133">Transmembrane helix</keyword>
<comment type="similarity">
    <text evidence="1">Belongs to the nematode receptor-like protein sre family.</text>
</comment>
<dbReference type="Pfam" id="PF03125">
    <property type="entry name" value="Sre"/>
    <property type="match status" value="1"/>
</dbReference>
<dbReference type="PANTHER" id="PTHR47518">
    <property type="entry name" value="SERPENTINE RECEPTOR CLASS EPSILON-13-RELATED"/>
    <property type="match status" value="1"/>
</dbReference>
<feature type="transmembrane region" description="Helical" evidence="2">
    <location>
        <begin position="21"/>
        <end position="45"/>
    </location>
</feature>
<accession>A0A3P6PRY1</accession>
<dbReference type="PANTHER" id="PTHR47518:SF11">
    <property type="entry name" value="SERPENTINE RECEPTOR, CLASS E (EPSILON)-RELATED"/>
    <property type="match status" value="1"/>
</dbReference>
<dbReference type="InterPro" id="IPR052854">
    <property type="entry name" value="Serpentine_rcpt_epsilon"/>
</dbReference>
<keyword evidence="2" id="KW-0472">Membrane</keyword>
<name>A0A3P6PRY1_ANISI</name>
<evidence type="ECO:0000256" key="2">
    <source>
        <dbReference type="SAM" id="Phobius"/>
    </source>
</evidence>
<evidence type="ECO:0000256" key="1">
    <source>
        <dbReference type="ARBA" id="ARBA00006803"/>
    </source>
</evidence>
<reference evidence="3 4" key="1">
    <citation type="submission" date="2018-11" db="EMBL/GenBank/DDBJ databases">
        <authorList>
            <consortium name="Pathogen Informatics"/>
        </authorList>
    </citation>
    <scope>NUCLEOTIDE SEQUENCE [LARGE SCALE GENOMIC DNA]</scope>
</reference>
<dbReference type="Proteomes" id="UP000267096">
    <property type="component" value="Unassembled WGS sequence"/>
</dbReference>
<keyword evidence="2" id="KW-0812">Transmembrane</keyword>
<proteinExistence type="inferred from homology"/>
<keyword evidence="4" id="KW-1185">Reference proteome</keyword>
<feature type="transmembrane region" description="Helical" evidence="2">
    <location>
        <begin position="51"/>
        <end position="74"/>
    </location>
</feature>
<dbReference type="OrthoDB" id="10580926at2759"/>
<organism evidence="3 4">
    <name type="scientific">Anisakis simplex</name>
    <name type="common">Herring worm</name>
    <dbReference type="NCBI Taxonomy" id="6269"/>
    <lineage>
        <taxon>Eukaryota</taxon>
        <taxon>Metazoa</taxon>
        <taxon>Ecdysozoa</taxon>
        <taxon>Nematoda</taxon>
        <taxon>Chromadorea</taxon>
        <taxon>Rhabditida</taxon>
        <taxon>Spirurina</taxon>
        <taxon>Ascaridomorpha</taxon>
        <taxon>Ascaridoidea</taxon>
        <taxon>Anisakidae</taxon>
        <taxon>Anisakis</taxon>
        <taxon>Anisakis simplex complex</taxon>
    </lineage>
</organism>
<dbReference type="GO" id="GO:0007606">
    <property type="term" value="P:sensory perception of chemical stimulus"/>
    <property type="evidence" value="ECO:0007669"/>
    <property type="project" value="InterPro"/>
</dbReference>
<evidence type="ECO:0000313" key="4">
    <source>
        <dbReference type="Proteomes" id="UP000267096"/>
    </source>
</evidence>
<gene>
    <name evidence="3" type="ORF">ASIM_LOCUS3679</name>
</gene>
<dbReference type="InterPro" id="IPR004151">
    <property type="entry name" value="7TM_GPCR_serpentine_rcpt_Sre"/>
</dbReference>
<evidence type="ECO:0000313" key="3">
    <source>
        <dbReference type="EMBL" id="VDK22088.1"/>
    </source>
</evidence>
<dbReference type="AlphaFoldDB" id="A0A3P6PRY1"/>